<gene>
    <name evidence="1" type="ORF">D3878_19470</name>
</gene>
<name>A0A3A3G783_9BURK</name>
<reference evidence="2" key="1">
    <citation type="submission" date="2018-09" db="EMBL/GenBank/DDBJ databases">
        <authorList>
            <person name="Zhu H."/>
        </authorList>
    </citation>
    <scope>NUCLEOTIDE SEQUENCE [LARGE SCALE GENOMIC DNA]</scope>
    <source>
        <strain evidence="2">K1S02-23</strain>
    </source>
</reference>
<accession>A0A3A3G783</accession>
<sequence length="68" mass="7567">MMRFGGCIACIAGIRGRARHPGSVMMVAMRRIAVIVMVMRIAHQGNLHCLLVDRPTRHAHGTGCRMKR</sequence>
<evidence type="ECO:0000313" key="2">
    <source>
        <dbReference type="Proteomes" id="UP000266327"/>
    </source>
</evidence>
<evidence type="ECO:0000313" key="1">
    <source>
        <dbReference type="EMBL" id="RJG03505.1"/>
    </source>
</evidence>
<dbReference type="AlphaFoldDB" id="A0A3A3G783"/>
<proteinExistence type="predicted"/>
<keyword evidence="2" id="KW-1185">Reference proteome</keyword>
<comment type="caution">
    <text evidence="1">The sequence shown here is derived from an EMBL/GenBank/DDBJ whole genome shotgun (WGS) entry which is preliminary data.</text>
</comment>
<organism evidence="1 2">
    <name type="scientific">Noviherbaspirillum sedimenti</name>
    <dbReference type="NCBI Taxonomy" id="2320865"/>
    <lineage>
        <taxon>Bacteria</taxon>
        <taxon>Pseudomonadati</taxon>
        <taxon>Pseudomonadota</taxon>
        <taxon>Betaproteobacteria</taxon>
        <taxon>Burkholderiales</taxon>
        <taxon>Oxalobacteraceae</taxon>
        <taxon>Noviherbaspirillum</taxon>
    </lineage>
</organism>
<dbReference type="Proteomes" id="UP000266327">
    <property type="component" value="Unassembled WGS sequence"/>
</dbReference>
<protein>
    <submittedName>
        <fullName evidence="1">Uncharacterized protein</fullName>
    </submittedName>
</protein>
<dbReference type="EMBL" id="QYUQ01000002">
    <property type="protein sequence ID" value="RJG03505.1"/>
    <property type="molecule type" value="Genomic_DNA"/>
</dbReference>